<name>A0A3M7T8W6_BRAPC</name>
<evidence type="ECO:0000313" key="2">
    <source>
        <dbReference type="Proteomes" id="UP000276133"/>
    </source>
</evidence>
<gene>
    <name evidence="1" type="ORF">BpHYR1_019881</name>
</gene>
<keyword evidence="2" id="KW-1185">Reference proteome</keyword>
<reference evidence="1 2" key="1">
    <citation type="journal article" date="2018" name="Sci. Rep.">
        <title>Genomic signatures of local adaptation to the degree of environmental predictability in rotifers.</title>
        <authorList>
            <person name="Franch-Gras L."/>
            <person name="Hahn C."/>
            <person name="Garcia-Roger E.M."/>
            <person name="Carmona M.J."/>
            <person name="Serra M."/>
            <person name="Gomez A."/>
        </authorList>
    </citation>
    <scope>NUCLEOTIDE SEQUENCE [LARGE SCALE GENOMIC DNA]</scope>
    <source>
        <strain evidence="1">HYR1</strain>
    </source>
</reference>
<dbReference type="Proteomes" id="UP000276133">
    <property type="component" value="Unassembled WGS sequence"/>
</dbReference>
<comment type="caution">
    <text evidence="1">The sequence shown here is derived from an EMBL/GenBank/DDBJ whole genome shotgun (WGS) entry which is preliminary data.</text>
</comment>
<accession>A0A3M7T8W6</accession>
<evidence type="ECO:0000313" key="1">
    <source>
        <dbReference type="EMBL" id="RNA44492.1"/>
    </source>
</evidence>
<proteinExistence type="predicted"/>
<dbReference type="AlphaFoldDB" id="A0A3M7T8W6"/>
<protein>
    <submittedName>
        <fullName evidence="1">Uncharacterized protein</fullName>
    </submittedName>
</protein>
<organism evidence="1 2">
    <name type="scientific">Brachionus plicatilis</name>
    <name type="common">Marine rotifer</name>
    <name type="synonym">Brachionus muelleri</name>
    <dbReference type="NCBI Taxonomy" id="10195"/>
    <lineage>
        <taxon>Eukaryota</taxon>
        <taxon>Metazoa</taxon>
        <taxon>Spiralia</taxon>
        <taxon>Gnathifera</taxon>
        <taxon>Rotifera</taxon>
        <taxon>Eurotatoria</taxon>
        <taxon>Monogononta</taxon>
        <taxon>Pseudotrocha</taxon>
        <taxon>Ploima</taxon>
        <taxon>Brachionidae</taxon>
        <taxon>Brachionus</taxon>
    </lineage>
</organism>
<dbReference type="EMBL" id="REGN01000097">
    <property type="protein sequence ID" value="RNA44492.1"/>
    <property type="molecule type" value="Genomic_DNA"/>
</dbReference>
<sequence>MSDATFLLKKIENKKNGFAKNGFDYRSNFYETLICLDFHRNEPFRIRLVLDFDSIFQQENQNQRKYFFGKVLSFYLKKFVKLTALGNLFRLLPQLVGRVRGISCSWSFISKYIKESKKNCKDFD</sequence>